<dbReference type="Pfam" id="PF07963">
    <property type="entry name" value="N_methyl"/>
    <property type="match status" value="1"/>
</dbReference>
<sequence>MRAPRHRSGRAALRAGFTLIELLVVIVIIAILTGSFGVSFLSAQETARITRATAESRELGNAIRLYLMEPDANGDLPSLSDLGLGTGERSDISSATTRILTGESGDKVYFQAAEDALWDNGLVDPWGNPYYITVREIQPNAQPDPEDYEIVVPIQGRHRALEPNGGSSGAAP</sequence>
<dbReference type="InterPro" id="IPR012902">
    <property type="entry name" value="N_methyl_site"/>
</dbReference>
<evidence type="ECO:0000313" key="3">
    <source>
        <dbReference type="EMBL" id="HIV10062.1"/>
    </source>
</evidence>
<evidence type="ECO:0000256" key="1">
    <source>
        <dbReference type="ARBA" id="ARBA00022481"/>
    </source>
</evidence>
<dbReference type="Gene3D" id="3.30.700.10">
    <property type="entry name" value="Glycoprotein, Type 4 Pilin"/>
    <property type="match status" value="1"/>
</dbReference>
<keyword evidence="2" id="KW-0812">Transmembrane</keyword>
<dbReference type="EMBL" id="DVOR01000254">
    <property type="protein sequence ID" value="HIV10062.1"/>
    <property type="molecule type" value="Genomic_DNA"/>
</dbReference>
<dbReference type="Proteomes" id="UP000886845">
    <property type="component" value="Unassembled WGS sequence"/>
</dbReference>
<dbReference type="AlphaFoldDB" id="A0A9D1T3C1"/>
<keyword evidence="2" id="KW-1133">Transmembrane helix</keyword>
<accession>A0A9D1T3C1</accession>
<dbReference type="GO" id="GO:0015627">
    <property type="term" value="C:type II protein secretion system complex"/>
    <property type="evidence" value="ECO:0007669"/>
    <property type="project" value="InterPro"/>
</dbReference>
<organism evidence="3 4">
    <name type="scientific">Candidatus Spyradenecus faecavium</name>
    <dbReference type="NCBI Taxonomy" id="2840947"/>
    <lineage>
        <taxon>Bacteria</taxon>
        <taxon>Pseudomonadati</taxon>
        <taxon>Lentisphaerota</taxon>
        <taxon>Lentisphaeria</taxon>
        <taxon>Lentisphaerales</taxon>
        <taxon>Lentisphaeraceae</taxon>
        <taxon>Lentisphaeraceae incertae sedis</taxon>
        <taxon>Candidatus Spyradenecus</taxon>
    </lineage>
</organism>
<dbReference type="PRINTS" id="PR00813">
    <property type="entry name" value="BCTERIALGSPG"/>
</dbReference>
<feature type="transmembrane region" description="Helical" evidence="2">
    <location>
        <begin position="12"/>
        <end position="41"/>
    </location>
</feature>
<reference evidence="3" key="2">
    <citation type="journal article" date="2021" name="PeerJ">
        <title>Extensive microbial diversity within the chicken gut microbiome revealed by metagenomics and culture.</title>
        <authorList>
            <person name="Gilroy R."/>
            <person name="Ravi A."/>
            <person name="Getino M."/>
            <person name="Pursley I."/>
            <person name="Horton D.L."/>
            <person name="Alikhan N.F."/>
            <person name="Baker D."/>
            <person name="Gharbi K."/>
            <person name="Hall N."/>
            <person name="Watson M."/>
            <person name="Adriaenssens E.M."/>
            <person name="Foster-Nyarko E."/>
            <person name="Jarju S."/>
            <person name="Secka A."/>
            <person name="Antonio M."/>
            <person name="Oren A."/>
            <person name="Chaudhuri R.R."/>
            <person name="La Ragione R."/>
            <person name="Hildebrand F."/>
            <person name="Pallen M.J."/>
        </authorList>
    </citation>
    <scope>NUCLEOTIDE SEQUENCE</scope>
    <source>
        <strain evidence="3">35461</strain>
    </source>
</reference>
<dbReference type="PANTHER" id="PTHR30093">
    <property type="entry name" value="GENERAL SECRETION PATHWAY PROTEIN G"/>
    <property type="match status" value="1"/>
</dbReference>
<comment type="caution">
    <text evidence="3">The sequence shown here is derived from an EMBL/GenBank/DDBJ whole genome shotgun (WGS) entry which is preliminary data.</text>
</comment>
<reference evidence="3" key="1">
    <citation type="submission" date="2020-10" db="EMBL/GenBank/DDBJ databases">
        <authorList>
            <person name="Gilroy R."/>
        </authorList>
    </citation>
    <scope>NUCLEOTIDE SEQUENCE</scope>
    <source>
        <strain evidence="3">35461</strain>
    </source>
</reference>
<dbReference type="SUPFAM" id="SSF54523">
    <property type="entry name" value="Pili subunits"/>
    <property type="match status" value="1"/>
</dbReference>
<proteinExistence type="predicted"/>
<evidence type="ECO:0000256" key="2">
    <source>
        <dbReference type="SAM" id="Phobius"/>
    </source>
</evidence>
<keyword evidence="2" id="KW-0472">Membrane</keyword>
<gene>
    <name evidence="3" type="ORF">IAC79_08120</name>
</gene>
<evidence type="ECO:0000313" key="4">
    <source>
        <dbReference type="Proteomes" id="UP000886845"/>
    </source>
</evidence>
<dbReference type="InterPro" id="IPR045584">
    <property type="entry name" value="Pilin-like"/>
</dbReference>
<dbReference type="NCBIfam" id="TIGR02532">
    <property type="entry name" value="IV_pilin_GFxxxE"/>
    <property type="match status" value="1"/>
</dbReference>
<protein>
    <submittedName>
        <fullName evidence="3">Prepilin-type N-terminal cleavage/methylation domain-containing protein</fullName>
    </submittedName>
</protein>
<keyword evidence="1" id="KW-0488">Methylation</keyword>
<dbReference type="GO" id="GO:0015628">
    <property type="term" value="P:protein secretion by the type II secretion system"/>
    <property type="evidence" value="ECO:0007669"/>
    <property type="project" value="InterPro"/>
</dbReference>
<dbReference type="InterPro" id="IPR000983">
    <property type="entry name" value="Bac_GSPG_pilin"/>
</dbReference>
<name>A0A9D1T3C1_9BACT</name>